<evidence type="ECO:0000256" key="1">
    <source>
        <dbReference type="SAM" id="SignalP"/>
    </source>
</evidence>
<gene>
    <name evidence="2" type="ORF">Tsubulata_035179</name>
</gene>
<comment type="caution">
    <text evidence="2">The sequence shown here is derived from an EMBL/GenBank/DDBJ whole genome shotgun (WGS) entry which is preliminary data.</text>
</comment>
<name>A0A9Q0F408_9ROSI</name>
<evidence type="ECO:0000313" key="3">
    <source>
        <dbReference type="Proteomes" id="UP001141552"/>
    </source>
</evidence>
<dbReference type="Proteomes" id="UP001141552">
    <property type="component" value="Unassembled WGS sequence"/>
</dbReference>
<dbReference type="EMBL" id="JAKUCV010007435">
    <property type="protein sequence ID" value="KAJ4823507.1"/>
    <property type="molecule type" value="Genomic_DNA"/>
</dbReference>
<accession>A0A9Q0F408</accession>
<feature type="signal peptide" evidence="1">
    <location>
        <begin position="1"/>
        <end position="29"/>
    </location>
</feature>
<proteinExistence type="predicted"/>
<dbReference type="AlphaFoldDB" id="A0A9Q0F408"/>
<reference evidence="2" key="2">
    <citation type="journal article" date="2023" name="Plants (Basel)">
        <title>Annotation of the Turnera subulata (Passifloraceae) Draft Genome Reveals the S-Locus Evolved after the Divergence of Turneroideae from Passifloroideae in a Stepwise Manner.</title>
        <authorList>
            <person name="Henning P.M."/>
            <person name="Roalson E.H."/>
            <person name="Mir W."/>
            <person name="McCubbin A.G."/>
            <person name="Shore J.S."/>
        </authorList>
    </citation>
    <scope>NUCLEOTIDE SEQUENCE</scope>
    <source>
        <strain evidence="2">F60SS</strain>
    </source>
</reference>
<feature type="chain" id="PRO_5040303466" description="Knottin scorpion toxin-like domain-containing protein" evidence="1">
    <location>
        <begin position="30"/>
        <end position="93"/>
    </location>
</feature>
<organism evidence="2 3">
    <name type="scientific">Turnera subulata</name>
    <dbReference type="NCBI Taxonomy" id="218843"/>
    <lineage>
        <taxon>Eukaryota</taxon>
        <taxon>Viridiplantae</taxon>
        <taxon>Streptophyta</taxon>
        <taxon>Embryophyta</taxon>
        <taxon>Tracheophyta</taxon>
        <taxon>Spermatophyta</taxon>
        <taxon>Magnoliopsida</taxon>
        <taxon>eudicotyledons</taxon>
        <taxon>Gunneridae</taxon>
        <taxon>Pentapetalae</taxon>
        <taxon>rosids</taxon>
        <taxon>fabids</taxon>
        <taxon>Malpighiales</taxon>
        <taxon>Passifloraceae</taxon>
        <taxon>Turnera</taxon>
    </lineage>
</organism>
<evidence type="ECO:0008006" key="4">
    <source>
        <dbReference type="Google" id="ProtNLM"/>
    </source>
</evidence>
<keyword evidence="3" id="KW-1185">Reference proteome</keyword>
<evidence type="ECO:0000313" key="2">
    <source>
        <dbReference type="EMBL" id="KAJ4823507.1"/>
    </source>
</evidence>
<reference evidence="2" key="1">
    <citation type="submission" date="2022-02" db="EMBL/GenBank/DDBJ databases">
        <authorList>
            <person name="Henning P.M."/>
            <person name="McCubbin A.G."/>
            <person name="Shore J.S."/>
        </authorList>
    </citation>
    <scope>NUCLEOTIDE SEQUENCE</scope>
    <source>
        <strain evidence="2">F60SS</strain>
        <tissue evidence="2">Leaves</tissue>
    </source>
</reference>
<protein>
    <recommendedName>
        <fullName evidence="4">Knottin scorpion toxin-like domain-containing protein</fullName>
    </recommendedName>
</protein>
<sequence>MRFLIKFRPMEKLSFKLALLILAIAFCYAHGIKSSSNGRLDQEDYEECWSDNYEPCNQLCSSSCFAIFCDAIAHRCYCRNSPRIQIAFPCNPF</sequence>
<keyword evidence="1" id="KW-0732">Signal</keyword>